<evidence type="ECO:0000313" key="3">
    <source>
        <dbReference type="Proteomes" id="UP000000448"/>
    </source>
</evidence>
<dbReference type="Gene3D" id="3.30.70.1450">
    <property type="entry name" value="Regulator of K+ conductance, C-terminal domain"/>
    <property type="match status" value="1"/>
</dbReference>
<sequence length="462" mass="54316">MNKILIFAGCQEATLLIQKISDNFLNLGEFHIIYEEDEIKNGFNEKENLYFYKINFYAYELYKNILHRDLNKIIIFVKNKKEAEFILKNSLDKKVPILFVKFWLDFDIPQQNNIEIIDIPELLTNKVIDFLPGVPLFARDIGLGIGEILEVEVPPHSPFVYSHPNKLQNDEARVAAIYRNNELRLINENTMILPNDKLLLIGQPEALKDLFNKIKKNIGAFPQPYGQNIYLLLDMKNMEQKEISALLKSALYLHRKLKNKKLIIKIINPSINNQIYKLYKFENIEISSDYYETSYSECLKKDAKIFNIGLIVTNNDFFFKYSHLYYDLKLPIFKKGEESIKKCKGIKVLIQENEIKPIASVIFDLSFQLNKPLTFIDGDPENKHTELIEYLTNFAKLFNFKDVHIEKTKDNPIFELNKEDNQCVITPFTKKPVPKIWQIINPKMEYSYLFLNKFNQFLIPVK</sequence>
<dbReference type="STRING" id="598659.NAMH_0480"/>
<dbReference type="PROSITE" id="PS51202">
    <property type="entry name" value="RCK_C"/>
    <property type="match status" value="1"/>
</dbReference>
<dbReference type="EMBL" id="CP001279">
    <property type="protein sequence ID" value="ACM93187.1"/>
    <property type="molecule type" value="Genomic_DNA"/>
</dbReference>
<evidence type="ECO:0000313" key="2">
    <source>
        <dbReference type="EMBL" id="ACM93187.1"/>
    </source>
</evidence>
<dbReference type="KEGG" id="nam:NAMH_0480"/>
<organism evidence="2 3">
    <name type="scientific">Nautilia profundicola (strain ATCC BAA-1463 / DSM 18972 / AmH)</name>
    <dbReference type="NCBI Taxonomy" id="598659"/>
    <lineage>
        <taxon>Bacteria</taxon>
        <taxon>Pseudomonadati</taxon>
        <taxon>Campylobacterota</taxon>
        <taxon>Epsilonproteobacteria</taxon>
        <taxon>Nautiliales</taxon>
        <taxon>Nautiliaceae</taxon>
        <taxon>Nautilia</taxon>
    </lineage>
</organism>
<feature type="domain" description="RCK C-terminal" evidence="1">
    <location>
        <begin position="136"/>
        <end position="216"/>
    </location>
</feature>
<dbReference type="GO" id="GO:0006813">
    <property type="term" value="P:potassium ion transport"/>
    <property type="evidence" value="ECO:0007669"/>
    <property type="project" value="InterPro"/>
</dbReference>
<keyword evidence="3" id="KW-1185">Reference proteome</keyword>
<accession>B9L8E0</accession>
<proteinExistence type="predicted"/>
<dbReference type="InterPro" id="IPR006037">
    <property type="entry name" value="RCK_C"/>
</dbReference>
<gene>
    <name evidence="2" type="ordered locus">NAMH_0480</name>
</gene>
<dbReference type="eggNOG" id="COG3400">
    <property type="taxonomic scope" value="Bacteria"/>
</dbReference>
<reference evidence="2 3" key="1">
    <citation type="journal article" date="2009" name="PLoS Genet.">
        <title>Adaptations to submarine hydrothermal environments exemplified by the genome of Nautilia profundicola.</title>
        <authorList>
            <person name="Campbell B.J."/>
            <person name="Smith J.L."/>
            <person name="Hanson T.E."/>
            <person name="Klotz M.G."/>
            <person name="Stein L.Y."/>
            <person name="Lee C.K."/>
            <person name="Wu D."/>
            <person name="Robinson J.M."/>
            <person name="Khouri H.M."/>
            <person name="Eisen J.A."/>
            <person name="Cary S.C."/>
        </authorList>
    </citation>
    <scope>NUCLEOTIDE SEQUENCE [LARGE SCALE GENOMIC DNA]</scope>
    <source>
        <strain evidence="3">ATCC BAA-1463 / DSM 18972 / AmH</strain>
    </source>
</reference>
<dbReference type="SUPFAM" id="SSF116726">
    <property type="entry name" value="TrkA C-terminal domain-like"/>
    <property type="match status" value="1"/>
</dbReference>
<name>B9L8E0_NAUPA</name>
<evidence type="ECO:0000259" key="1">
    <source>
        <dbReference type="PROSITE" id="PS51202"/>
    </source>
</evidence>
<dbReference type="RefSeq" id="WP_015902239.1">
    <property type="nucleotide sequence ID" value="NC_012115.1"/>
</dbReference>
<dbReference type="AlphaFoldDB" id="B9L8E0"/>
<protein>
    <submittedName>
        <fullName evidence="2">TrkA-C</fullName>
    </submittedName>
</protein>
<dbReference type="HOGENOM" id="CLU_583841_0_0_7"/>
<dbReference type="Proteomes" id="UP000000448">
    <property type="component" value="Chromosome"/>
</dbReference>
<dbReference type="Pfam" id="PF02080">
    <property type="entry name" value="TrkA_C"/>
    <property type="match status" value="1"/>
</dbReference>
<dbReference type="GO" id="GO:0008324">
    <property type="term" value="F:monoatomic cation transmembrane transporter activity"/>
    <property type="evidence" value="ECO:0007669"/>
    <property type="project" value="InterPro"/>
</dbReference>
<dbReference type="OrthoDB" id="5337496at2"/>
<dbReference type="InterPro" id="IPR036721">
    <property type="entry name" value="RCK_C_sf"/>
</dbReference>